<keyword evidence="2" id="KW-0472">Membrane</keyword>
<evidence type="ECO:0000313" key="3">
    <source>
        <dbReference type="EMBL" id="PYH44209.1"/>
    </source>
</evidence>
<evidence type="ECO:0000256" key="1">
    <source>
        <dbReference type="SAM" id="MobiDB-lite"/>
    </source>
</evidence>
<accession>A0A318ZA98</accession>
<evidence type="ECO:0000313" key="4">
    <source>
        <dbReference type="Proteomes" id="UP000248349"/>
    </source>
</evidence>
<dbReference type="OrthoDB" id="4499526at2759"/>
<dbReference type="EMBL" id="KZ821238">
    <property type="protein sequence ID" value="PYH44209.1"/>
    <property type="molecule type" value="Genomic_DNA"/>
</dbReference>
<name>A0A318ZA98_9EURO</name>
<dbReference type="Proteomes" id="UP000248349">
    <property type="component" value="Unassembled WGS sequence"/>
</dbReference>
<dbReference type="STRING" id="1450539.A0A318ZA98"/>
<feature type="region of interest" description="Disordered" evidence="1">
    <location>
        <begin position="273"/>
        <end position="302"/>
    </location>
</feature>
<dbReference type="RefSeq" id="XP_025430191.1">
    <property type="nucleotide sequence ID" value="XM_025571947.1"/>
</dbReference>
<sequence length="410" mass="46177">MTVSIHAHDGTQPLLEVVEEYDSDSSLLLDDHPLRSHPTECRPGLWTMLQQCYVSVRDQWGDRIFSFTCLLLMFGVMVQFLSLLPNGISYIFFREHYSAQAGFVHWPAEFDGQSAACIAYNPRSHPDAIRYAIAARCKGIKADIWLQGEELYVGTSNATLRPHLTLRKTYLDPLLQHLEAKESLGGSSQAAATDQFVLFLEFRSPVRAGWPYLLTELQSLNDRGYLAQRNGSQITSKAVRIAVVGDDHVEHVYEEYQQHPLSPSIFMDGANVSKGPDSASKHPDTMAQPYEGRGSQPRPSWKEWKNTTTAKAVQHTRLPLLSTTMHFGHEVGTPHRGRFSRQQLDLVRAHIDAAHARGLQARFEGIPCGSQGMSRLIWRILVKAGADFIDVDWTGCPRQRWRHFLTIGSS</sequence>
<keyword evidence="2" id="KW-1133">Transmembrane helix</keyword>
<evidence type="ECO:0000256" key="2">
    <source>
        <dbReference type="SAM" id="Phobius"/>
    </source>
</evidence>
<dbReference type="PANTHER" id="PTHR31571:SF5">
    <property type="entry name" value="ALTERED INHERITANCE OF MITOCHONDRIA PROTEIN 6"/>
    <property type="match status" value="1"/>
</dbReference>
<dbReference type="PANTHER" id="PTHR31571">
    <property type="entry name" value="ALTERED INHERITANCE OF MITOCHONDRIA PROTEIN 6"/>
    <property type="match status" value="1"/>
</dbReference>
<keyword evidence="4" id="KW-1185">Reference proteome</keyword>
<gene>
    <name evidence="3" type="ORF">BP01DRAFT_299214</name>
</gene>
<dbReference type="AlphaFoldDB" id="A0A318ZA98"/>
<reference evidence="3 4" key="1">
    <citation type="submission" date="2016-12" db="EMBL/GenBank/DDBJ databases">
        <title>The genomes of Aspergillus section Nigri reveals drivers in fungal speciation.</title>
        <authorList>
            <consortium name="DOE Joint Genome Institute"/>
            <person name="Vesth T.C."/>
            <person name="Nybo J."/>
            <person name="Theobald S."/>
            <person name="Brandl J."/>
            <person name="Frisvad J.C."/>
            <person name="Nielsen K.F."/>
            <person name="Lyhne E.K."/>
            <person name="Kogle M.E."/>
            <person name="Kuo A."/>
            <person name="Riley R."/>
            <person name="Clum A."/>
            <person name="Nolan M."/>
            <person name="Lipzen A."/>
            <person name="Salamov A."/>
            <person name="Henrissat B."/>
            <person name="Wiebenga A."/>
            <person name="De Vries R.P."/>
            <person name="Grigoriev I.V."/>
            <person name="Mortensen U.H."/>
            <person name="Andersen M.R."/>
            <person name="Baker S.E."/>
        </authorList>
    </citation>
    <scope>NUCLEOTIDE SEQUENCE [LARGE SCALE GENOMIC DNA]</scope>
    <source>
        <strain evidence="3 4">JOP 1030-1</strain>
    </source>
</reference>
<dbReference type="InterPro" id="IPR051236">
    <property type="entry name" value="HAT_RTT109-like"/>
</dbReference>
<proteinExistence type="predicted"/>
<feature type="transmembrane region" description="Helical" evidence="2">
    <location>
        <begin position="64"/>
        <end position="84"/>
    </location>
</feature>
<keyword evidence="2" id="KW-0812">Transmembrane</keyword>
<protein>
    <submittedName>
        <fullName evidence="3">Uncharacterized protein</fullName>
    </submittedName>
</protein>
<dbReference type="GeneID" id="37073175"/>
<organism evidence="3 4">
    <name type="scientific">Aspergillus saccharolyticus JOP 1030-1</name>
    <dbReference type="NCBI Taxonomy" id="1450539"/>
    <lineage>
        <taxon>Eukaryota</taxon>
        <taxon>Fungi</taxon>
        <taxon>Dikarya</taxon>
        <taxon>Ascomycota</taxon>
        <taxon>Pezizomycotina</taxon>
        <taxon>Eurotiomycetes</taxon>
        <taxon>Eurotiomycetidae</taxon>
        <taxon>Eurotiales</taxon>
        <taxon>Aspergillaceae</taxon>
        <taxon>Aspergillus</taxon>
        <taxon>Aspergillus subgen. Circumdati</taxon>
    </lineage>
</organism>